<reference evidence="3 4" key="1">
    <citation type="submission" date="2021-03" db="EMBL/GenBank/DDBJ databases">
        <title>Five novel Rahnella species.</title>
        <authorList>
            <person name="Brady C."/>
            <person name="Asselin J."/>
            <person name="Beer S."/>
            <person name="Bruberg M.B."/>
            <person name="Crampton B."/>
            <person name="Venter S."/>
            <person name="Arnold D."/>
            <person name="Denman S."/>
        </authorList>
    </citation>
    <scope>NUCLEOTIDE SEQUENCE [LARGE SCALE GENOMIC DNA]</scope>
    <source>
        <strain evidence="3 4">FRB 231</strain>
    </source>
</reference>
<dbReference type="PANTHER" id="PTHR30185:SF14">
    <property type="entry name" value="STATIONARY PHASE-INDUCIBLE PROTEIN CSIE-RELATED"/>
    <property type="match status" value="1"/>
</dbReference>
<dbReference type="InterPro" id="IPR011608">
    <property type="entry name" value="PRD"/>
</dbReference>
<dbReference type="Proteomes" id="UP000739284">
    <property type="component" value="Unassembled WGS sequence"/>
</dbReference>
<dbReference type="EMBL" id="JAFMOY010000094">
    <property type="protein sequence ID" value="MBU9843658.1"/>
    <property type="molecule type" value="Genomic_DNA"/>
</dbReference>
<evidence type="ECO:0000259" key="1">
    <source>
        <dbReference type="PROSITE" id="PS51094"/>
    </source>
</evidence>
<evidence type="ECO:0000313" key="3">
    <source>
        <dbReference type="EMBL" id="MBU9843658.1"/>
    </source>
</evidence>
<feature type="domain" description="PTS EIIA type-2" evidence="1">
    <location>
        <begin position="558"/>
        <end position="701"/>
    </location>
</feature>
<keyword evidence="4" id="KW-1185">Reference proteome</keyword>
<protein>
    <submittedName>
        <fullName evidence="3">PRD domain-containing protein</fullName>
    </submittedName>
</protein>
<dbReference type="RefSeq" id="WP_217147707.1">
    <property type="nucleotide sequence ID" value="NZ_JAFMOY010000094.1"/>
</dbReference>
<dbReference type="PROSITE" id="PS51094">
    <property type="entry name" value="PTS_EIIA_TYPE_2"/>
    <property type="match status" value="1"/>
</dbReference>
<organism evidence="3 4">
    <name type="scientific">Rahnella ecdela</name>
    <dbReference type="NCBI Taxonomy" id="2816250"/>
    <lineage>
        <taxon>Bacteria</taxon>
        <taxon>Pseudomonadati</taxon>
        <taxon>Pseudomonadota</taxon>
        <taxon>Gammaproteobacteria</taxon>
        <taxon>Enterobacterales</taxon>
        <taxon>Yersiniaceae</taxon>
        <taxon>Rahnella</taxon>
    </lineage>
</organism>
<sequence>MQLDHLAVDIIKKVAAEPGLPLKTLCEKLYLPQRNFYYRRKKINDWLVHEGFSPLLADVHHGLRLDENEVGTILNHLTLLDKQSYKLCSEERRDHLLLNLVCSPVPLFTQQLSEINNVSRNTTLDDLNTLKPVLQKQHDLLLQVSKKEGYHVTGGQLERRLCIHQMLQRSLKYAHAQVEARVQLVLRKHLTEHRLCASEVRNAIIFSIGLAEGQLDCVFSDKDKRLLVYMMMFSLLETVKGNYAEFTPAQINALRSQPECLTAASIHSHLSEQLDVGDIASNTLFLTLLLSISKKIASSPTGDANDRRLTLCIRQLVEQFQSLSGVYFSDVSSLVVRLFSHLGPAIHRCLFNIKSENVLREDVIQSYPLIFQLCRQAIQGMETEYQVVFNDDELSYITISFAAWLDIKPETGEQIVLLVTEGGMSSTAILENQLRNLTVLPLSIRHLSYSKFMAQPLPVGTRLVVSSIVLSREKLADVYHILAQHMLSANERIQLRNILENKHDNVRERELVNTLVAAATSHAPQMKQEFQEAISEIVHRYLHQTRGGEVHPENKQLADYLHGRVQFSAKQMEWREAIKKATKPLVDQGVISIYFAESIIANIEKSDLTMYLSPDVLLLHDAPPQGIAAPALSLLKLKYPLHFEGCTNQITPRLIIILVPCADLSHIPLLSALNDLISDENMLNKMLKASSLQEVLDVLSK</sequence>
<evidence type="ECO:0000259" key="2">
    <source>
        <dbReference type="PROSITE" id="PS51372"/>
    </source>
</evidence>
<dbReference type="Pfam" id="PF00359">
    <property type="entry name" value="PTS_EIIA_2"/>
    <property type="match status" value="1"/>
</dbReference>
<proteinExistence type="predicted"/>
<dbReference type="PANTHER" id="PTHR30185">
    <property type="entry name" value="CRYPTIC BETA-GLUCOSIDE BGL OPERON ANTITERMINATOR"/>
    <property type="match status" value="1"/>
</dbReference>
<feature type="domain" description="PRD" evidence="2">
    <location>
        <begin position="304"/>
        <end position="411"/>
    </location>
</feature>
<dbReference type="PROSITE" id="PS51372">
    <property type="entry name" value="PRD_2"/>
    <property type="match status" value="1"/>
</dbReference>
<comment type="caution">
    <text evidence="3">The sequence shown here is derived from an EMBL/GenBank/DDBJ whole genome shotgun (WGS) entry which is preliminary data.</text>
</comment>
<name>A0ABS6LA70_9GAMM</name>
<dbReference type="InterPro" id="IPR050661">
    <property type="entry name" value="BglG_antiterminators"/>
</dbReference>
<dbReference type="InterPro" id="IPR002178">
    <property type="entry name" value="PTS_EIIA_type-2_dom"/>
</dbReference>
<dbReference type="Pfam" id="PF00874">
    <property type="entry name" value="PRD"/>
    <property type="match status" value="1"/>
</dbReference>
<gene>
    <name evidence="3" type="ORF">J1784_01185</name>
</gene>
<evidence type="ECO:0000313" key="4">
    <source>
        <dbReference type="Proteomes" id="UP000739284"/>
    </source>
</evidence>
<accession>A0ABS6LA70</accession>